<dbReference type="AlphaFoldDB" id="A0A2A5X1G8"/>
<evidence type="ECO:0000256" key="5">
    <source>
        <dbReference type="ARBA" id="ARBA00023136"/>
    </source>
</evidence>
<keyword evidence="3" id="KW-0812">Transmembrane</keyword>
<dbReference type="Pfam" id="PF01145">
    <property type="entry name" value="Band_7"/>
    <property type="match status" value="1"/>
</dbReference>
<evidence type="ECO:0000256" key="1">
    <source>
        <dbReference type="ARBA" id="ARBA00004167"/>
    </source>
</evidence>
<dbReference type="InterPro" id="IPR010200">
    <property type="entry name" value="HflC"/>
</dbReference>
<comment type="caution">
    <text evidence="8">The sequence shown here is derived from an EMBL/GenBank/DDBJ whole genome shotgun (WGS) entry which is preliminary data.</text>
</comment>
<dbReference type="GO" id="GO:0016020">
    <property type="term" value="C:membrane"/>
    <property type="evidence" value="ECO:0007669"/>
    <property type="project" value="UniProtKB-SubCell"/>
</dbReference>
<dbReference type="InterPro" id="IPR001107">
    <property type="entry name" value="Band_7"/>
</dbReference>
<keyword evidence="4" id="KW-1133">Transmembrane helix</keyword>
<dbReference type="PIRSF" id="PIRSF005651">
    <property type="entry name" value="HflC"/>
    <property type="match status" value="1"/>
</dbReference>
<reference evidence="8 9" key="1">
    <citation type="submission" date="2017-08" db="EMBL/GenBank/DDBJ databases">
        <title>Fine stratification of microbial communities through a metagenomic profile of the photic zone.</title>
        <authorList>
            <person name="Haro-Moreno J.M."/>
            <person name="Lopez-Perez M."/>
            <person name="De La Torre J."/>
            <person name="Picazo A."/>
            <person name="Camacho A."/>
            <person name="Rodriguez-Valera F."/>
        </authorList>
    </citation>
    <scope>NUCLEOTIDE SEQUENCE [LARGE SCALE GENOMIC DNA]</scope>
    <source>
        <strain evidence="8">MED-G24</strain>
    </source>
</reference>
<dbReference type="Gene3D" id="3.30.479.30">
    <property type="entry name" value="Band 7 domain"/>
    <property type="match status" value="1"/>
</dbReference>
<protein>
    <recommendedName>
        <fullName evidence="6">Protein HflC</fullName>
    </recommendedName>
</protein>
<evidence type="ECO:0000313" key="9">
    <source>
        <dbReference type="Proteomes" id="UP000219327"/>
    </source>
</evidence>
<evidence type="ECO:0000256" key="4">
    <source>
        <dbReference type="ARBA" id="ARBA00022989"/>
    </source>
</evidence>
<comment type="similarity">
    <text evidence="2 6">Belongs to the band 7/mec-2 family. HflC subfamily.</text>
</comment>
<proteinExistence type="inferred from homology"/>
<dbReference type="EMBL" id="NTKD01000001">
    <property type="protein sequence ID" value="PDH42244.1"/>
    <property type="molecule type" value="Genomic_DNA"/>
</dbReference>
<dbReference type="SUPFAM" id="SSF117892">
    <property type="entry name" value="Band 7/SPFH domain"/>
    <property type="match status" value="1"/>
</dbReference>
<dbReference type="NCBIfam" id="TIGR01932">
    <property type="entry name" value="hflC"/>
    <property type="match status" value="1"/>
</dbReference>
<dbReference type="PANTHER" id="PTHR42911:SF1">
    <property type="entry name" value="MODULATOR OF FTSH PROTEASE HFLC"/>
    <property type="match status" value="1"/>
</dbReference>
<sequence>MNFRTILVLIVVGALAVVGYNSVYVVTELQRAVLLQFGELVESNIQPGLHFKKPFINDVVRFDARVLTLDARPERFLTLEKKAVIVDSFAKFRVDDSAKFYTSTSGDETRAESLLKQRINTGLRNEISTRSLYEVVSGERDQLMNILTEALDKVAREELGVEIVDVRVKRIDLPNEVSDSVYDRMNTERDIEAKEHRAQGQELAAGIRADADKQQQVILAEAYAEAEEIRGEGDAQAAAIYASAYNKDPEFYKFNRSMQAYAATFSDKGDIILVQPDSDFFKYLKSSTQ</sequence>
<dbReference type="PANTHER" id="PTHR42911">
    <property type="entry name" value="MODULATOR OF FTSH PROTEASE HFLC"/>
    <property type="match status" value="1"/>
</dbReference>
<comment type="function">
    <text evidence="6">HflC and HflK could regulate a protease.</text>
</comment>
<keyword evidence="5" id="KW-0472">Membrane</keyword>
<evidence type="ECO:0000256" key="6">
    <source>
        <dbReference type="PIRNR" id="PIRNR005651"/>
    </source>
</evidence>
<evidence type="ECO:0000259" key="7">
    <source>
        <dbReference type="SMART" id="SM00244"/>
    </source>
</evidence>
<comment type="subcellular location">
    <subcellularLocation>
        <location evidence="1">Membrane</location>
        <topology evidence="1">Single-pass membrane protein</topology>
    </subcellularLocation>
</comment>
<accession>A0A2A5X1G8</accession>
<dbReference type="InterPro" id="IPR001972">
    <property type="entry name" value="Stomatin_HflK_fam"/>
</dbReference>
<dbReference type="Proteomes" id="UP000219327">
    <property type="component" value="Unassembled WGS sequence"/>
</dbReference>
<name>A0A2A5X1G8_9GAMM</name>
<evidence type="ECO:0000256" key="2">
    <source>
        <dbReference type="ARBA" id="ARBA00007862"/>
    </source>
</evidence>
<dbReference type="SMART" id="SM00244">
    <property type="entry name" value="PHB"/>
    <property type="match status" value="1"/>
</dbReference>
<organism evidence="8 9">
    <name type="scientific">OM182 bacterium MED-G24</name>
    <dbReference type="NCBI Taxonomy" id="1986255"/>
    <lineage>
        <taxon>Bacteria</taxon>
        <taxon>Pseudomonadati</taxon>
        <taxon>Pseudomonadota</taxon>
        <taxon>Gammaproteobacteria</taxon>
        <taxon>OMG group</taxon>
        <taxon>OM182 clade</taxon>
    </lineage>
</organism>
<dbReference type="InterPro" id="IPR036013">
    <property type="entry name" value="Band_7/SPFH_dom_sf"/>
</dbReference>
<dbReference type="PRINTS" id="PR00721">
    <property type="entry name" value="STOMATIN"/>
</dbReference>
<dbReference type="CDD" id="cd03405">
    <property type="entry name" value="SPFH_HflC"/>
    <property type="match status" value="1"/>
</dbReference>
<feature type="domain" description="Band 7" evidence="7">
    <location>
        <begin position="21"/>
        <end position="185"/>
    </location>
</feature>
<evidence type="ECO:0000256" key="3">
    <source>
        <dbReference type="ARBA" id="ARBA00022692"/>
    </source>
</evidence>
<evidence type="ECO:0000313" key="8">
    <source>
        <dbReference type="EMBL" id="PDH42244.1"/>
    </source>
</evidence>
<gene>
    <name evidence="8" type="primary">hflC</name>
    <name evidence="8" type="ORF">CNE99_00605</name>
</gene>